<name>A0A165Q2S2_9AGAM</name>
<feature type="transmembrane region" description="Helical" evidence="1">
    <location>
        <begin position="106"/>
        <end position="128"/>
    </location>
</feature>
<evidence type="ECO:0000313" key="3">
    <source>
        <dbReference type="Proteomes" id="UP000076761"/>
    </source>
</evidence>
<feature type="transmembrane region" description="Helical" evidence="1">
    <location>
        <begin position="148"/>
        <end position="170"/>
    </location>
</feature>
<keyword evidence="1" id="KW-0812">Transmembrane</keyword>
<gene>
    <name evidence="2" type="ORF">NEOLEDRAFT_1181373</name>
</gene>
<dbReference type="AlphaFoldDB" id="A0A165Q2S2"/>
<organism evidence="2 3">
    <name type="scientific">Neolentinus lepideus HHB14362 ss-1</name>
    <dbReference type="NCBI Taxonomy" id="1314782"/>
    <lineage>
        <taxon>Eukaryota</taxon>
        <taxon>Fungi</taxon>
        <taxon>Dikarya</taxon>
        <taxon>Basidiomycota</taxon>
        <taxon>Agaricomycotina</taxon>
        <taxon>Agaricomycetes</taxon>
        <taxon>Gloeophyllales</taxon>
        <taxon>Gloeophyllaceae</taxon>
        <taxon>Neolentinus</taxon>
    </lineage>
</organism>
<protein>
    <submittedName>
        <fullName evidence="2">Uncharacterized protein</fullName>
    </submittedName>
</protein>
<feature type="transmembrane region" description="Helical" evidence="1">
    <location>
        <begin position="24"/>
        <end position="45"/>
    </location>
</feature>
<feature type="transmembrane region" description="Helical" evidence="1">
    <location>
        <begin position="65"/>
        <end position="86"/>
    </location>
</feature>
<feature type="transmembrane region" description="Helical" evidence="1">
    <location>
        <begin position="190"/>
        <end position="214"/>
    </location>
</feature>
<dbReference type="InParanoid" id="A0A165Q2S2"/>
<sequence length="234" mass="25872">MCEVTGRSFTEVVLETQNIHHSSLVALLIADTTLYLVVGVVVYAFAGAHTVSPALVNTGHTLRRVAYGVALPTIVVAGVINAHVCAKLDGGWEFVTAYVEPHAEWWVTWIGIWAGIWALAFVMAEVYVRPSYIPFFNDLQGVISSLFASWFTYGISICLSFSLSLIILWFHLNPCGTWWTTTSWKLQMVFWGAIVLAGTFIMVAGLYACIYSIVKGYRRGSFQSPFSCVNRALA</sequence>
<keyword evidence="1" id="KW-0472">Membrane</keyword>
<dbReference type="OrthoDB" id="294730at2759"/>
<evidence type="ECO:0000256" key="1">
    <source>
        <dbReference type="SAM" id="Phobius"/>
    </source>
</evidence>
<reference evidence="2 3" key="1">
    <citation type="journal article" date="2016" name="Mol. Biol. Evol.">
        <title>Comparative Genomics of Early-Diverging Mushroom-Forming Fungi Provides Insights into the Origins of Lignocellulose Decay Capabilities.</title>
        <authorList>
            <person name="Nagy L.G."/>
            <person name="Riley R."/>
            <person name="Tritt A."/>
            <person name="Adam C."/>
            <person name="Daum C."/>
            <person name="Floudas D."/>
            <person name="Sun H."/>
            <person name="Yadav J.S."/>
            <person name="Pangilinan J."/>
            <person name="Larsson K.H."/>
            <person name="Matsuura K."/>
            <person name="Barry K."/>
            <person name="Labutti K."/>
            <person name="Kuo R."/>
            <person name="Ohm R.A."/>
            <person name="Bhattacharya S.S."/>
            <person name="Shirouzu T."/>
            <person name="Yoshinaga Y."/>
            <person name="Martin F.M."/>
            <person name="Grigoriev I.V."/>
            <person name="Hibbett D.S."/>
        </authorList>
    </citation>
    <scope>NUCLEOTIDE SEQUENCE [LARGE SCALE GENOMIC DNA]</scope>
    <source>
        <strain evidence="2 3">HHB14362 ss-1</strain>
    </source>
</reference>
<evidence type="ECO:0000313" key="2">
    <source>
        <dbReference type="EMBL" id="KZT21837.1"/>
    </source>
</evidence>
<dbReference type="EMBL" id="KV425602">
    <property type="protein sequence ID" value="KZT21837.1"/>
    <property type="molecule type" value="Genomic_DNA"/>
</dbReference>
<dbReference type="STRING" id="1314782.A0A165Q2S2"/>
<proteinExistence type="predicted"/>
<accession>A0A165Q2S2</accession>
<keyword evidence="1" id="KW-1133">Transmembrane helix</keyword>
<keyword evidence="3" id="KW-1185">Reference proteome</keyword>
<dbReference type="Proteomes" id="UP000076761">
    <property type="component" value="Unassembled WGS sequence"/>
</dbReference>